<organism evidence="3 4">
    <name type="scientific">Apatococcus lobatus</name>
    <dbReference type="NCBI Taxonomy" id="904363"/>
    <lineage>
        <taxon>Eukaryota</taxon>
        <taxon>Viridiplantae</taxon>
        <taxon>Chlorophyta</taxon>
        <taxon>core chlorophytes</taxon>
        <taxon>Trebouxiophyceae</taxon>
        <taxon>Chlorellales</taxon>
        <taxon>Chlorellaceae</taxon>
        <taxon>Apatococcus</taxon>
    </lineage>
</organism>
<feature type="transmembrane region" description="Helical" evidence="1">
    <location>
        <begin position="143"/>
        <end position="164"/>
    </location>
</feature>
<gene>
    <name evidence="3" type="ORF">WJX74_000188</name>
</gene>
<dbReference type="InterPro" id="IPR050608">
    <property type="entry name" value="NmrA-type/Isoflavone_red_sf"/>
</dbReference>
<comment type="caution">
    <text evidence="3">The sequence shown here is derived from an EMBL/GenBank/DDBJ whole genome shotgun (WGS) entry which is preliminary data.</text>
</comment>
<dbReference type="PANTHER" id="PTHR43349">
    <property type="entry name" value="PINORESINOL REDUCTASE-RELATED"/>
    <property type="match status" value="1"/>
</dbReference>
<keyword evidence="1" id="KW-0472">Membrane</keyword>
<accession>A0AAW1QLS1</accession>
<keyword evidence="1" id="KW-0812">Transmembrane</keyword>
<dbReference type="InterPro" id="IPR036291">
    <property type="entry name" value="NAD(P)-bd_dom_sf"/>
</dbReference>
<dbReference type="InterPro" id="IPR008030">
    <property type="entry name" value="NmrA-like"/>
</dbReference>
<dbReference type="EMBL" id="JALJOS010000033">
    <property type="protein sequence ID" value="KAK9822260.1"/>
    <property type="molecule type" value="Genomic_DNA"/>
</dbReference>
<proteinExistence type="predicted"/>
<dbReference type="Gene3D" id="3.90.25.10">
    <property type="entry name" value="UDP-galactose 4-epimerase, domain 1"/>
    <property type="match status" value="1"/>
</dbReference>
<feature type="domain" description="NmrA-like" evidence="2">
    <location>
        <begin position="11"/>
        <end position="252"/>
    </location>
</feature>
<dbReference type="SUPFAM" id="SSF51735">
    <property type="entry name" value="NAD(P)-binding Rossmann-fold domains"/>
    <property type="match status" value="1"/>
</dbReference>
<evidence type="ECO:0000313" key="3">
    <source>
        <dbReference type="EMBL" id="KAK9822260.1"/>
    </source>
</evidence>
<evidence type="ECO:0000313" key="4">
    <source>
        <dbReference type="Proteomes" id="UP001438707"/>
    </source>
</evidence>
<dbReference type="Pfam" id="PF05368">
    <property type="entry name" value="NmrA"/>
    <property type="match status" value="1"/>
</dbReference>
<reference evidence="3 4" key="1">
    <citation type="journal article" date="2024" name="Nat. Commun.">
        <title>Phylogenomics reveals the evolutionary origins of lichenization in chlorophyte algae.</title>
        <authorList>
            <person name="Puginier C."/>
            <person name="Libourel C."/>
            <person name="Otte J."/>
            <person name="Skaloud P."/>
            <person name="Haon M."/>
            <person name="Grisel S."/>
            <person name="Petersen M."/>
            <person name="Berrin J.G."/>
            <person name="Delaux P.M."/>
            <person name="Dal Grande F."/>
            <person name="Keller J."/>
        </authorList>
    </citation>
    <scope>NUCLEOTIDE SEQUENCE [LARGE SCALE GENOMIC DNA]</scope>
    <source>
        <strain evidence="3 4">SAG 2145</strain>
    </source>
</reference>
<sequence length="310" mass="33406">MKSSLGTGPVKRVLVFGATGSFGSKLAECLALEQVCVVAWVRPDTLLGKKERLDKLRIAGVEIIEGDFGSRSQILAALTGVHTVVSCLSGVALTLQLELLGIAKAAGVQRFVPSEYGSSPEMAANDPCMEGSVFMTKQAVRGAVLASGMAWTILAGFTFMHYFLPRLGELSAELQCPPEEVQVFCNGQYKASFVTLENAAALAAKVVLDSRTTNKFIHIRPPGHHLSQPELIHTWTRVSGQGVQQIPVPSLVDSIRGSRGAERARLQFTYYIWERGSQSATIPNDELEACKLYPHVSLVSPSAYLAALCT</sequence>
<dbReference type="AlphaFoldDB" id="A0AAW1QLS1"/>
<keyword evidence="4" id="KW-1185">Reference proteome</keyword>
<dbReference type="Gene3D" id="3.40.50.720">
    <property type="entry name" value="NAD(P)-binding Rossmann-like Domain"/>
    <property type="match status" value="1"/>
</dbReference>
<dbReference type="Proteomes" id="UP001438707">
    <property type="component" value="Unassembled WGS sequence"/>
</dbReference>
<protein>
    <recommendedName>
        <fullName evidence="2">NmrA-like domain-containing protein</fullName>
    </recommendedName>
</protein>
<dbReference type="PANTHER" id="PTHR43349:SF93">
    <property type="entry name" value="ISOFLAVONE REDUCTASE HOMOLOG P3-RELATED"/>
    <property type="match status" value="1"/>
</dbReference>
<keyword evidence="1" id="KW-1133">Transmembrane helix</keyword>
<evidence type="ECO:0000256" key="1">
    <source>
        <dbReference type="SAM" id="Phobius"/>
    </source>
</evidence>
<evidence type="ECO:0000259" key="2">
    <source>
        <dbReference type="Pfam" id="PF05368"/>
    </source>
</evidence>
<name>A0AAW1QLS1_9CHLO</name>